<dbReference type="EMBL" id="KV454013">
    <property type="protein sequence ID" value="ODV96131.1"/>
    <property type="molecule type" value="Genomic_DNA"/>
</dbReference>
<evidence type="ECO:0000256" key="5">
    <source>
        <dbReference type="ARBA" id="ARBA00022989"/>
    </source>
</evidence>
<dbReference type="OrthoDB" id="4364at2759"/>
<feature type="region of interest" description="Disordered" evidence="7">
    <location>
        <begin position="365"/>
        <end position="416"/>
    </location>
</feature>
<keyword evidence="3" id="KW-0410">Iron transport</keyword>
<dbReference type="AlphaFoldDB" id="A0A1E4TWL2"/>
<feature type="transmembrane region" description="Helical" evidence="8">
    <location>
        <begin position="12"/>
        <end position="31"/>
    </location>
</feature>
<dbReference type="InterPro" id="IPR004923">
    <property type="entry name" value="FTR1/Fip1/EfeU"/>
</dbReference>
<evidence type="ECO:0000256" key="6">
    <source>
        <dbReference type="ARBA" id="ARBA00023136"/>
    </source>
</evidence>
<protein>
    <submittedName>
        <fullName evidence="9">Uncharacterized protein</fullName>
    </submittedName>
</protein>
<keyword evidence="3" id="KW-0813">Transport</keyword>
<feature type="transmembrane region" description="Helical" evidence="8">
    <location>
        <begin position="52"/>
        <end position="76"/>
    </location>
</feature>
<evidence type="ECO:0000256" key="1">
    <source>
        <dbReference type="ARBA" id="ARBA00004141"/>
    </source>
</evidence>
<evidence type="ECO:0000256" key="3">
    <source>
        <dbReference type="ARBA" id="ARBA00022496"/>
    </source>
</evidence>
<sequence>MVDVFNVEVYFIVLRESLEAIIVVSVLLAFLKQGLGKATDDPAVYKRLVRQVYIGAFTGVLVCLIIGAAFIGTYYSLGNDIWSESEDIWEGTFCVFATVLISIMGVAMLRINKMQEKWRIKIAKALLASPDDFKGRFKLGYLTKKYAMFVLPFITCLREGLEAVVFVGGVGLVHASSARAYPLPVVCGLISGMAVGVFLYYGGSRSSLQVFLCISTAILYLISAGLFSRAVWDFETNEFNNLTGGDASESGDGAGSYDITKSVWHVNCCNPELDNGWDVFNALLGWQNSASYGSVISYNVYWIFLMAVLLLMLYEEKHGHLPFCKKLRLIHFNPMYWLKNKKKNELTQEEQEELFRRVQEKFAKTANAEEDAGGIEVSEKKTDTGSEINESADIESGENNKHVQTEVVQTETLEKN</sequence>
<evidence type="ECO:0000256" key="2">
    <source>
        <dbReference type="ARBA" id="ARBA00008333"/>
    </source>
</evidence>
<feature type="compositionally biased region" description="Polar residues" evidence="7">
    <location>
        <begin position="406"/>
        <end position="416"/>
    </location>
</feature>
<accession>A0A1E4TWL2</accession>
<proteinExistence type="inferred from homology"/>
<evidence type="ECO:0000256" key="4">
    <source>
        <dbReference type="ARBA" id="ARBA00022692"/>
    </source>
</evidence>
<comment type="similarity">
    <text evidence="2">Belongs to the oxidase-dependent Fe transporter (OFeT) (TC 9.A.10.1) family.</text>
</comment>
<feature type="transmembrane region" description="Helical" evidence="8">
    <location>
        <begin position="181"/>
        <end position="201"/>
    </location>
</feature>
<dbReference type="STRING" id="669874.A0A1E4TWL2"/>
<dbReference type="Pfam" id="PF03239">
    <property type="entry name" value="FTR1"/>
    <property type="match status" value="1"/>
</dbReference>
<feature type="transmembrane region" description="Helical" evidence="8">
    <location>
        <begin position="146"/>
        <end position="175"/>
    </location>
</feature>
<dbReference type="GO" id="GO:0015093">
    <property type="term" value="F:ferrous iron transmembrane transporter activity"/>
    <property type="evidence" value="ECO:0007669"/>
    <property type="project" value="TreeGrafter"/>
</dbReference>
<keyword evidence="10" id="KW-1185">Reference proteome</keyword>
<dbReference type="GO" id="GO:0033573">
    <property type="term" value="C:high-affinity iron permease complex"/>
    <property type="evidence" value="ECO:0007669"/>
    <property type="project" value="InterPro"/>
</dbReference>
<organism evidence="9 10">
    <name type="scientific">Pachysolen tannophilus NRRL Y-2460</name>
    <dbReference type="NCBI Taxonomy" id="669874"/>
    <lineage>
        <taxon>Eukaryota</taxon>
        <taxon>Fungi</taxon>
        <taxon>Dikarya</taxon>
        <taxon>Ascomycota</taxon>
        <taxon>Saccharomycotina</taxon>
        <taxon>Pichiomycetes</taxon>
        <taxon>Pachysolenaceae</taxon>
        <taxon>Pachysolen</taxon>
    </lineage>
</organism>
<keyword evidence="6 8" id="KW-0472">Membrane</keyword>
<dbReference type="Proteomes" id="UP000094236">
    <property type="component" value="Unassembled WGS sequence"/>
</dbReference>
<feature type="transmembrane region" description="Helical" evidence="8">
    <location>
        <begin position="88"/>
        <end position="111"/>
    </location>
</feature>
<evidence type="ECO:0000313" key="10">
    <source>
        <dbReference type="Proteomes" id="UP000094236"/>
    </source>
</evidence>
<gene>
    <name evidence="9" type="ORF">PACTADRAFT_40864</name>
</gene>
<reference evidence="10" key="1">
    <citation type="submission" date="2016-05" db="EMBL/GenBank/DDBJ databases">
        <title>Comparative genomics of biotechnologically important yeasts.</title>
        <authorList>
            <consortium name="DOE Joint Genome Institute"/>
            <person name="Riley R."/>
            <person name="Haridas S."/>
            <person name="Wolfe K.H."/>
            <person name="Lopes M.R."/>
            <person name="Hittinger C.T."/>
            <person name="Goker M."/>
            <person name="Salamov A."/>
            <person name="Wisecaver J."/>
            <person name="Long T.M."/>
            <person name="Aerts A.L."/>
            <person name="Barry K."/>
            <person name="Choi C."/>
            <person name="Clum A."/>
            <person name="Coughlan A.Y."/>
            <person name="Deshpande S."/>
            <person name="Douglass A.P."/>
            <person name="Hanson S.J."/>
            <person name="Klenk H.-P."/>
            <person name="Labutti K."/>
            <person name="Lapidus A."/>
            <person name="Lindquist E."/>
            <person name="Lipzen A."/>
            <person name="Meier-Kolthoff J.P."/>
            <person name="Ohm R.A."/>
            <person name="Otillar R.P."/>
            <person name="Pangilinan J."/>
            <person name="Peng Y."/>
            <person name="Rokas A."/>
            <person name="Rosa C.A."/>
            <person name="Scheuner C."/>
            <person name="Sibirny A.A."/>
            <person name="Slot J.C."/>
            <person name="Stielow J.B."/>
            <person name="Sun H."/>
            <person name="Kurtzman C.P."/>
            <person name="Blackwell M."/>
            <person name="Grigoriev I.V."/>
            <person name="Jeffries T.W."/>
        </authorList>
    </citation>
    <scope>NUCLEOTIDE SEQUENCE [LARGE SCALE GENOMIC DNA]</scope>
    <source>
        <strain evidence="10">NRRL Y-2460</strain>
    </source>
</reference>
<keyword evidence="4 8" id="KW-0812">Transmembrane</keyword>
<evidence type="ECO:0000313" key="9">
    <source>
        <dbReference type="EMBL" id="ODV96131.1"/>
    </source>
</evidence>
<feature type="transmembrane region" description="Helical" evidence="8">
    <location>
        <begin position="295"/>
        <end position="314"/>
    </location>
</feature>
<feature type="transmembrane region" description="Helical" evidence="8">
    <location>
        <begin position="208"/>
        <end position="232"/>
    </location>
</feature>
<comment type="subcellular location">
    <subcellularLocation>
        <location evidence="1">Membrane</location>
        <topology evidence="1">Multi-pass membrane protein</topology>
    </subcellularLocation>
</comment>
<keyword evidence="3" id="KW-0408">Iron</keyword>
<dbReference type="PANTHER" id="PTHR31632">
    <property type="entry name" value="IRON TRANSPORTER FTH1"/>
    <property type="match status" value="1"/>
</dbReference>
<name>A0A1E4TWL2_PACTA</name>
<evidence type="ECO:0000256" key="8">
    <source>
        <dbReference type="SAM" id="Phobius"/>
    </source>
</evidence>
<keyword evidence="3" id="KW-0406">Ion transport</keyword>
<dbReference type="PANTHER" id="PTHR31632:SF2">
    <property type="entry name" value="PLASMA MEMBRANE IRON PERMEASE"/>
    <property type="match status" value="1"/>
</dbReference>
<keyword evidence="5 8" id="KW-1133">Transmembrane helix</keyword>
<evidence type="ECO:0000256" key="7">
    <source>
        <dbReference type="SAM" id="MobiDB-lite"/>
    </source>
</evidence>